<dbReference type="Pfam" id="PF03009">
    <property type="entry name" value="GDPD"/>
    <property type="match status" value="1"/>
</dbReference>
<feature type="domain" description="GP-PDE" evidence="1">
    <location>
        <begin position="257"/>
        <end position="493"/>
    </location>
</feature>
<accession>A0A7C1JCW6</accession>
<name>A0A7C1JCW6_9CHLR</name>
<evidence type="ECO:0000259" key="1">
    <source>
        <dbReference type="PROSITE" id="PS51704"/>
    </source>
</evidence>
<evidence type="ECO:0000313" key="2">
    <source>
        <dbReference type="EMBL" id="HDX31584.1"/>
    </source>
</evidence>
<organism evidence="2">
    <name type="scientific">Caldilinea aerophila</name>
    <dbReference type="NCBI Taxonomy" id="133453"/>
    <lineage>
        <taxon>Bacteria</taxon>
        <taxon>Bacillati</taxon>
        <taxon>Chloroflexota</taxon>
        <taxon>Caldilineae</taxon>
        <taxon>Caldilineales</taxon>
        <taxon>Caldilineaceae</taxon>
        <taxon>Caldilinea</taxon>
    </lineage>
</organism>
<dbReference type="InterPro" id="IPR017946">
    <property type="entry name" value="PLC-like_Pdiesterase_TIM-brl"/>
</dbReference>
<dbReference type="PANTHER" id="PTHR46211">
    <property type="entry name" value="GLYCEROPHOSPHORYL DIESTER PHOSPHODIESTERASE"/>
    <property type="match status" value="1"/>
</dbReference>
<dbReference type="InterPro" id="IPR030395">
    <property type="entry name" value="GP_PDE_dom"/>
</dbReference>
<gene>
    <name evidence="2" type="ORF">ENQ20_08825</name>
</gene>
<reference evidence="2" key="1">
    <citation type="journal article" date="2020" name="mSystems">
        <title>Genome- and Community-Level Interaction Insights into Carbon Utilization and Element Cycling Functions of Hydrothermarchaeota in Hydrothermal Sediment.</title>
        <authorList>
            <person name="Zhou Z."/>
            <person name="Liu Y."/>
            <person name="Xu W."/>
            <person name="Pan J."/>
            <person name="Luo Z.H."/>
            <person name="Li M."/>
        </authorList>
    </citation>
    <scope>NUCLEOTIDE SEQUENCE [LARGE SCALE GENOMIC DNA]</scope>
    <source>
        <strain evidence="2">SpSt-289</strain>
    </source>
</reference>
<sequence length="498" mass="56126">MAILQGALSDASLRTLLRTEQDEEERTLAARYAPIIRFDAREPFLPLAVGYTIFRADGESSSFPRHIELRPPDRPPAALAIEYAIWWDWDIEHLYELEHVWVFLDAEGRVCRGEASWHGGLHDMRQDGRLPLEENRLVLFSEPGKHAFAPDPSWFNERRKACDRRNQTMRRAGSMGVWVTPLFKREIGPLRTPYANTLVRTYLQHYAFEPAWEFTQRTPIRADQLIPWPALHSWIPGRMAEWIQWLAKALQPEELRFLRIAHRGASAHTSENTLAAFRKAAELQADMVEFDVQLTADGAPVVIHDLTVDHLTDGRGAVADLTLAQLKTLTVKGPDGRREPIPTLEEALVCCREEGLGMYIELKAGAAVPHVVEAIQRAGIKAHALVGSFRPDWVAAVKLLDPSISTSVLFGAPNVDPVKLAQAVGAEYVHPCWETTAPQPHRLLTQMWMERVRQAGLGVILWHEERPEEIAALRRVGVDGICSNAPELLIQGPFCTIR</sequence>
<dbReference type="GO" id="GO:0008081">
    <property type="term" value="F:phosphoric diester hydrolase activity"/>
    <property type="evidence" value="ECO:0007669"/>
    <property type="project" value="InterPro"/>
</dbReference>
<comment type="caution">
    <text evidence="2">The sequence shown here is derived from an EMBL/GenBank/DDBJ whole genome shotgun (WGS) entry which is preliminary data.</text>
</comment>
<dbReference type="PROSITE" id="PS51704">
    <property type="entry name" value="GP_PDE"/>
    <property type="match status" value="1"/>
</dbReference>
<dbReference type="AlphaFoldDB" id="A0A7C1JCW6"/>
<dbReference type="EMBL" id="DSMG01000084">
    <property type="protein sequence ID" value="HDX31584.1"/>
    <property type="molecule type" value="Genomic_DNA"/>
</dbReference>
<proteinExistence type="predicted"/>
<dbReference type="Gene3D" id="3.20.20.190">
    <property type="entry name" value="Phosphatidylinositol (PI) phosphodiesterase"/>
    <property type="match status" value="1"/>
</dbReference>
<protein>
    <recommendedName>
        <fullName evidence="1">GP-PDE domain-containing protein</fullName>
    </recommendedName>
</protein>
<dbReference type="PANTHER" id="PTHR46211:SF14">
    <property type="entry name" value="GLYCEROPHOSPHODIESTER PHOSPHODIESTERASE"/>
    <property type="match status" value="1"/>
</dbReference>
<dbReference type="SUPFAM" id="SSF51695">
    <property type="entry name" value="PLC-like phosphodiesterases"/>
    <property type="match status" value="1"/>
</dbReference>
<dbReference type="GO" id="GO:0006629">
    <property type="term" value="P:lipid metabolic process"/>
    <property type="evidence" value="ECO:0007669"/>
    <property type="project" value="InterPro"/>
</dbReference>